<name>A0ABZ2CJ39_9BACI</name>
<gene>
    <name evidence="1" type="ORF">R4Z09_12855</name>
</gene>
<dbReference type="EMBL" id="CP137640">
    <property type="protein sequence ID" value="WVX83799.1"/>
    <property type="molecule type" value="Genomic_DNA"/>
</dbReference>
<dbReference type="RefSeq" id="WP_338452671.1">
    <property type="nucleotide sequence ID" value="NZ_CP137640.1"/>
</dbReference>
<dbReference type="Proteomes" id="UP001357223">
    <property type="component" value="Chromosome"/>
</dbReference>
<organism evidence="1 2">
    <name type="scientific">Niallia oryzisoli</name>
    <dbReference type="NCBI Taxonomy" id="1737571"/>
    <lineage>
        <taxon>Bacteria</taxon>
        <taxon>Bacillati</taxon>
        <taxon>Bacillota</taxon>
        <taxon>Bacilli</taxon>
        <taxon>Bacillales</taxon>
        <taxon>Bacillaceae</taxon>
        <taxon>Niallia</taxon>
    </lineage>
</organism>
<accession>A0ABZ2CJ39</accession>
<reference evidence="1 2" key="1">
    <citation type="submission" date="2023-10" db="EMBL/GenBank/DDBJ databases">
        <title>Niallia locisalis sp.nov. isolated from a salt pond sample.</title>
        <authorList>
            <person name="Li X.-J."/>
            <person name="Dong L."/>
        </authorList>
    </citation>
    <scope>NUCLEOTIDE SEQUENCE [LARGE SCALE GENOMIC DNA]</scope>
    <source>
        <strain evidence="1 2">DSM 29761</strain>
    </source>
</reference>
<sequence length="105" mass="12075">MTGFFQQVRIVPKYDRFTVEFVMLIGKKIEIGAKKERCMGVDLGIDNIASVATNTGMTPCLFKGGRVKCVNQWYNKMRSRYYAVLRNGKKGHKSVYQTRRLIGFD</sequence>
<evidence type="ECO:0000313" key="1">
    <source>
        <dbReference type="EMBL" id="WVX83799.1"/>
    </source>
</evidence>
<keyword evidence="2" id="KW-1185">Reference proteome</keyword>
<evidence type="ECO:0008006" key="3">
    <source>
        <dbReference type="Google" id="ProtNLM"/>
    </source>
</evidence>
<evidence type="ECO:0000313" key="2">
    <source>
        <dbReference type="Proteomes" id="UP001357223"/>
    </source>
</evidence>
<protein>
    <recommendedName>
        <fullName evidence="3">Transposase</fullName>
    </recommendedName>
</protein>
<proteinExistence type="predicted"/>